<proteinExistence type="predicted"/>
<dbReference type="AlphaFoldDB" id="A0A8S1E6A8"/>
<dbReference type="InterPro" id="IPR011333">
    <property type="entry name" value="SKP1/BTB/POZ_sf"/>
</dbReference>
<dbReference type="Gene3D" id="3.30.710.10">
    <property type="entry name" value="Potassium Channel Kv1.1, Chain A"/>
    <property type="match status" value="1"/>
</dbReference>
<evidence type="ECO:0000313" key="2">
    <source>
        <dbReference type="EMBL" id="CAB3388555.1"/>
    </source>
</evidence>
<dbReference type="PANTHER" id="PTHR24410:SF23">
    <property type="entry name" value="BTB DOMAIN-CONTAINING PROTEIN-RELATED"/>
    <property type="match status" value="1"/>
</dbReference>
<dbReference type="InterPro" id="IPR011705">
    <property type="entry name" value="BACK"/>
</dbReference>
<dbReference type="SUPFAM" id="SSF54695">
    <property type="entry name" value="POZ domain"/>
    <property type="match status" value="1"/>
</dbReference>
<evidence type="ECO:0000259" key="1">
    <source>
        <dbReference type="PROSITE" id="PS50097"/>
    </source>
</evidence>
<organism evidence="2 3">
    <name type="scientific">Cloeon dipterum</name>
    <dbReference type="NCBI Taxonomy" id="197152"/>
    <lineage>
        <taxon>Eukaryota</taxon>
        <taxon>Metazoa</taxon>
        <taxon>Ecdysozoa</taxon>
        <taxon>Arthropoda</taxon>
        <taxon>Hexapoda</taxon>
        <taxon>Insecta</taxon>
        <taxon>Pterygota</taxon>
        <taxon>Palaeoptera</taxon>
        <taxon>Ephemeroptera</taxon>
        <taxon>Pisciforma</taxon>
        <taxon>Baetidae</taxon>
        <taxon>Cloeon</taxon>
    </lineage>
</organism>
<dbReference type="PANTHER" id="PTHR24410">
    <property type="entry name" value="HL07962P-RELATED"/>
    <property type="match status" value="1"/>
</dbReference>
<gene>
    <name evidence="2" type="ORF">CLODIP_2_CD13169</name>
</gene>
<accession>A0A8S1E6A8</accession>
<reference evidence="2 3" key="1">
    <citation type="submission" date="2020-04" db="EMBL/GenBank/DDBJ databases">
        <authorList>
            <person name="Alioto T."/>
            <person name="Alioto T."/>
            <person name="Gomez Garrido J."/>
        </authorList>
    </citation>
    <scope>NUCLEOTIDE SEQUENCE [LARGE SCALE GENOMIC DNA]</scope>
</reference>
<dbReference type="Pfam" id="PF00651">
    <property type="entry name" value="BTB"/>
    <property type="match status" value="1"/>
</dbReference>
<sequence>MSVLERSFSEMSFSERKYSLLVKGDIADVELFVGSVSSVETHRIYASKVHLSSVSEYFKKQIADSKEKSGKFIKVCLPPTEPEIVRRIVEFAFLGGKTLSEVENVEQCVDLIVASKRFKLEELGQFYKHVLLDKFLTVHSFWPIFDAFHENHHLVHEATQEFLVENSEAVLKNVALHKVRPEALSVFLQDPNLHIDSEMKLVKACINYAFATAAGEGDARSIFRRVALPHLRLYNLEKGEDAAELKAFLTENEYLCVAVNMVPGGFDRILEEAMYKLFYPVEFCTKKVPRKQMNRPTKVHFLPSHPVSACHYYYLSQKSWYENLVMGTAETKFVLSFEAPRDMTIVELQTLHPIRINHFNFTDVHKCTFLNPVESRWLLPSSVTIGTENTQFELAETEKHNLLLTWATWKTSTEVKQGSQVKIEICFDEPCLFRKAALQIDKNRAGEGIPFRFKMSEKKTKNDEWLDVMDREINIFKSFSFFKV</sequence>
<dbReference type="Proteomes" id="UP000494165">
    <property type="component" value="Unassembled WGS sequence"/>
</dbReference>
<feature type="domain" description="BTB" evidence="1">
    <location>
        <begin position="27"/>
        <end position="101"/>
    </location>
</feature>
<dbReference type="InterPro" id="IPR051481">
    <property type="entry name" value="BTB-POZ/Galectin-3-binding"/>
</dbReference>
<dbReference type="EMBL" id="CADEPI010000813">
    <property type="protein sequence ID" value="CAB3388555.1"/>
    <property type="molecule type" value="Genomic_DNA"/>
</dbReference>
<dbReference type="Pfam" id="PF07707">
    <property type="entry name" value="BACK"/>
    <property type="match status" value="1"/>
</dbReference>
<keyword evidence="3" id="KW-1185">Reference proteome</keyword>
<protein>
    <recommendedName>
        <fullName evidence="1">BTB domain-containing protein</fullName>
    </recommendedName>
</protein>
<dbReference type="PROSITE" id="PS50097">
    <property type="entry name" value="BTB"/>
    <property type="match status" value="1"/>
</dbReference>
<dbReference type="InterPro" id="IPR000210">
    <property type="entry name" value="BTB/POZ_dom"/>
</dbReference>
<comment type="caution">
    <text evidence="2">The sequence shown here is derived from an EMBL/GenBank/DDBJ whole genome shotgun (WGS) entry which is preliminary data.</text>
</comment>
<name>A0A8S1E6A8_9INSE</name>
<evidence type="ECO:0000313" key="3">
    <source>
        <dbReference type="Proteomes" id="UP000494165"/>
    </source>
</evidence>
<dbReference type="OrthoDB" id="45365at2759"/>